<proteinExistence type="predicted"/>
<name>A0A072V6R7_MEDTR</name>
<evidence type="ECO:0000313" key="3">
    <source>
        <dbReference type="Proteomes" id="UP000002051"/>
    </source>
</evidence>
<gene>
    <name evidence="1" type="ordered locus">MTR_2g040840</name>
</gene>
<evidence type="ECO:0000313" key="2">
    <source>
        <dbReference type="EnsemblPlants" id="KEH37517"/>
    </source>
</evidence>
<reference evidence="2" key="3">
    <citation type="submission" date="2015-04" db="UniProtKB">
        <authorList>
            <consortium name="EnsemblPlants"/>
        </authorList>
    </citation>
    <scope>IDENTIFICATION</scope>
    <source>
        <strain evidence="2">cv. Jemalong A17</strain>
    </source>
</reference>
<sequence length="51" mass="5760">MKSPKFLPKSLFDQSEYEIMDGGHMVKNNSQSRALTSNFMCNGENLSPMFA</sequence>
<reference evidence="1 3" key="2">
    <citation type="journal article" date="2014" name="BMC Genomics">
        <title>An improved genome release (version Mt4.0) for the model legume Medicago truncatula.</title>
        <authorList>
            <person name="Tang H."/>
            <person name="Krishnakumar V."/>
            <person name="Bidwell S."/>
            <person name="Rosen B."/>
            <person name="Chan A."/>
            <person name="Zhou S."/>
            <person name="Gentzbittel L."/>
            <person name="Childs K.L."/>
            <person name="Yandell M."/>
            <person name="Gundlach H."/>
            <person name="Mayer K.F."/>
            <person name="Schwartz D.C."/>
            <person name="Town C.D."/>
        </authorList>
    </citation>
    <scope>GENOME REANNOTATION</scope>
    <source>
        <strain evidence="1">A17</strain>
        <strain evidence="2 3">cv. Jemalong A17</strain>
    </source>
</reference>
<protein>
    <submittedName>
        <fullName evidence="1 2">Uncharacterized protein</fullName>
    </submittedName>
</protein>
<organism evidence="1 3">
    <name type="scientific">Medicago truncatula</name>
    <name type="common">Barrel medic</name>
    <name type="synonym">Medicago tribuloides</name>
    <dbReference type="NCBI Taxonomy" id="3880"/>
    <lineage>
        <taxon>Eukaryota</taxon>
        <taxon>Viridiplantae</taxon>
        <taxon>Streptophyta</taxon>
        <taxon>Embryophyta</taxon>
        <taxon>Tracheophyta</taxon>
        <taxon>Spermatophyta</taxon>
        <taxon>Magnoliopsida</taxon>
        <taxon>eudicotyledons</taxon>
        <taxon>Gunneridae</taxon>
        <taxon>Pentapetalae</taxon>
        <taxon>rosids</taxon>
        <taxon>fabids</taxon>
        <taxon>Fabales</taxon>
        <taxon>Fabaceae</taxon>
        <taxon>Papilionoideae</taxon>
        <taxon>50 kb inversion clade</taxon>
        <taxon>NPAAA clade</taxon>
        <taxon>Hologalegina</taxon>
        <taxon>IRL clade</taxon>
        <taxon>Trifolieae</taxon>
        <taxon>Medicago</taxon>
    </lineage>
</organism>
<dbReference type="Proteomes" id="UP000002051">
    <property type="component" value="Chromosome 2"/>
</dbReference>
<dbReference type="AlphaFoldDB" id="A0A072V6R7"/>
<accession>A0A072V6R7</accession>
<dbReference type="HOGENOM" id="CLU_3109389_0_0_1"/>
<keyword evidence="3" id="KW-1185">Reference proteome</keyword>
<dbReference type="EnsemblPlants" id="KEH37517">
    <property type="protein sequence ID" value="KEH37517"/>
    <property type="gene ID" value="MTR_2g040840"/>
</dbReference>
<evidence type="ECO:0000313" key="1">
    <source>
        <dbReference type="EMBL" id="KEH37517.1"/>
    </source>
</evidence>
<reference evidence="1 3" key="1">
    <citation type="journal article" date="2011" name="Nature">
        <title>The Medicago genome provides insight into the evolution of rhizobial symbioses.</title>
        <authorList>
            <person name="Young N.D."/>
            <person name="Debelle F."/>
            <person name="Oldroyd G.E."/>
            <person name="Geurts R."/>
            <person name="Cannon S.B."/>
            <person name="Udvardi M.K."/>
            <person name="Benedito V.A."/>
            <person name="Mayer K.F."/>
            <person name="Gouzy J."/>
            <person name="Schoof H."/>
            <person name="Van de Peer Y."/>
            <person name="Proost S."/>
            <person name="Cook D.R."/>
            <person name="Meyers B.C."/>
            <person name="Spannagl M."/>
            <person name="Cheung F."/>
            <person name="De Mita S."/>
            <person name="Krishnakumar V."/>
            <person name="Gundlach H."/>
            <person name="Zhou S."/>
            <person name="Mudge J."/>
            <person name="Bharti A.K."/>
            <person name="Murray J.D."/>
            <person name="Naoumkina M.A."/>
            <person name="Rosen B."/>
            <person name="Silverstein K.A."/>
            <person name="Tang H."/>
            <person name="Rombauts S."/>
            <person name="Zhao P.X."/>
            <person name="Zhou P."/>
            <person name="Barbe V."/>
            <person name="Bardou P."/>
            <person name="Bechner M."/>
            <person name="Bellec A."/>
            <person name="Berger A."/>
            <person name="Berges H."/>
            <person name="Bidwell S."/>
            <person name="Bisseling T."/>
            <person name="Choisne N."/>
            <person name="Couloux A."/>
            <person name="Denny R."/>
            <person name="Deshpande S."/>
            <person name="Dai X."/>
            <person name="Doyle J.J."/>
            <person name="Dudez A.M."/>
            <person name="Farmer A.D."/>
            <person name="Fouteau S."/>
            <person name="Franken C."/>
            <person name="Gibelin C."/>
            <person name="Gish J."/>
            <person name="Goldstein S."/>
            <person name="Gonzalez A.J."/>
            <person name="Green P.J."/>
            <person name="Hallab A."/>
            <person name="Hartog M."/>
            <person name="Hua A."/>
            <person name="Humphray S.J."/>
            <person name="Jeong D.H."/>
            <person name="Jing Y."/>
            <person name="Jocker A."/>
            <person name="Kenton S.M."/>
            <person name="Kim D.J."/>
            <person name="Klee K."/>
            <person name="Lai H."/>
            <person name="Lang C."/>
            <person name="Lin S."/>
            <person name="Macmil S.L."/>
            <person name="Magdelenat G."/>
            <person name="Matthews L."/>
            <person name="McCorrison J."/>
            <person name="Monaghan E.L."/>
            <person name="Mun J.H."/>
            <person name="Najar F.Z."/>
            <person name="Nicholson C."/>
            <person name="Noirot C."/>
            <person name="O'Bleness M."/>
            <person name="Paule C.R."/>
            <person name="Poulain J."/>
            <person name="Prion F."/>
            <person name="Qin B."/>
            <person name="Qu C."/>
            <person name="Retzel E.F."/>
            <person name="Riddle C."/>
            <person name="Sallet E."/>
            <person name="Samain S."/>
            <person name="Samson N."/>
            <person name="Sanders I."/>
            <person name="Saurat O."/>
            <person name="Scarpelli C."/>
            <person name="Schiex T."/>
            <person name="Segurens B."/>
            <person name="Severin A.J."/>
            <person name="Sherrier D.J."/>
            <person name="Shi R."/>
            <person name="Sims S."/>
            <person name="Singer S.R."/>
            <person name="Sinharoy S."/>
            <person name="Sterck L."/>
            <person name="Viollet A."/>
            <person name="Wang B.B."/>
            <person name="Wang K."/>
            <person name="Wang M."/>
            <person name="Wang X."/>
            <person name="Warfsmann J."/>
            <person name="Weissenbach J."/>
            <person name="White D.D."/>
            <person name="White J.D."/>
            <person name="Wiley G.B."/>
            <person name="Wincker P."/>
            <person name="Xing Y."/>
            <person name="Yang L."/>
            <person name="Yao Z."/>
            <person name="Ying F."/>
            <person name="Zhai J."/>
            <person name="Zhou L."/>
            <person name="Zuber A."/>
            <person name="Denarie J."/>
            <person name="Dixon R.A."/>
            <person name="May G.D."/>
            <person name="Schwartz D.C."/>
            <person name="Rogers J."/>
            <person name="Quetier F."/>
            <person name="Town C.D."/>
            <person name="Roe B.A."/>
        </authorList>
    </citation>
    <scope>NUCLEOTIDE SEQUENCE [LARGE SCALE GENOMIC DNA]</scope>
    <source>
        <strain evidence="1">A17</strain>
        <strain evidence="2 3">cv. Jemalong A17</strain>
    </source>
</reference>
<dbReference type="EMBL" id="CM001218">
    <property type="protein sequence ID" value="KEH37517.1"/>
    <property type="molecule type" value="Genomic_DNA"/>
</dbReference>